<proteinExistence type="predicted"/>
<name>A0A6A4NRP2_LUPAL</name>
<feature type="region of interest" description="Disordered" evidence="1">
    <location>
        <begin position="300"/>
        <end position="348"/>
    </location>
</feature>
<dbReference type="EMBL" id="WOCE01000019">
    <property type="protein sequence ID" value="KAE9593405.1"/>
    <property type="molecule type" value="Genomic_DNA"/>
</dbReference>
<feature type="compositionally biased region" description="Polar residues" evidence="1">
    <location>
        <begin position="304"/>
        <end position="325"/>
    </location>
</feature>
<evidence type="ECO:0000313" key="3">
    <source>
        <dbReference type="EMBL" id="KAE9593405.1"/>
    </source>
</evidence>
<reference evidence="4" key="1">
    <citation type="journal article" date="2020" name="Nat. Commun.">
        <title>Genome sequence of the cluster root forming white lupin.</title>
        <authorList>
            <person name="Hufnagel B."/>
            <person name="Marques A."/>
            <person name="Soriano A."/>
            <person name="Marques L."/>
            <person name="Divol F."/>
            <person name="Doumas P."/>
            <person name="Sallet E."/>
            <person name="Mancinotti D."/>
            <person name="Carrere S."/>
            <person name="Marande W."/>
            <person name="Arribat S."/>
            <person name="Keller J."/>
            <person name="Huneau C."/>
            <person name="Blein T."/>
            <person name="Aime D."/>
            <person name="Laguerre M."/>
            <person name="Taylor J."/>
            <person name="Schubert V."/>
            <person name="Nelson M."/>
            <person name="Geu-Flores F."/>
            <person name="Crespi M."/>
            <person name="Gallardo-Guerrero K."/>
            <person name="Delaux P.-M."/>
            <person name="Salse J."/>
            <person name="Berges H."/>
            <person name="Guyot R."/>
            <person name="Gouzy J."/>
            <person name="Peret B."/>
        </authorList>
    </citation>
    <scope>NUCLEOTIDE SEQUENCE [LARGE SCALE GENOMIC DNA]</scope>
    <source>
        <strain evidence="4">cv. Amiga</strain>
    </source>
</reference>
<dbReference type="PANTHER" id="PTHR20932">
    <property type="entry name" value="LYSM AND PUTATIVE PEPTIDOGLYCAN-BINDING DOMAIN-CONTAINING PROTEIN"/>
    <property type="match status" value="1"/>
</dbReference>
<dbReference type="Gene3D" id="3.10.350.10">
    <property type="entry name" value="LysM domain"/>
    <property type="match status" value="1"/>
</dbReference>
<feature type="region of interest" description="Disordered" evidence="1">
    <location>
        <begin position="176"/>
        <end position="197"/>
    </location>
</feature>
<dbReference type="InterPro" id="IPR036779">
    <property type="entry name" value="LysM_dom_sf"/>
</dbReference>
<feature type="domain" description="LysM" evidence="2">
    <location>
        <begin position="65"/>
        <end position="109"/>
    </location>
</feature>
<dbReference type="CDD" id="cd00118">
    <property type="entry name" value="LysM"/>
    <property type="match status" value="1"/>
</dbReference>
<gene>
    <name evidence="3" type="ORF">Lalb_Chr19g0139401</name>
</gene>
<feature type="compositionally biased region" description="Polar residues" evidence="1">
    <location>
        <begin position="269"/>
        <end position="283"/>
    </location>
</feature>
<sequence length="348" mass="38249">MEMYRWEEHNGNGSNNGYLNHHHLNVPVYDVNNADSIITMSSSPSFSYSSSSSSSSSPPSTHGYIEHTISKLDTLAGIAIKYGLEVVDIKKMNSLITDHQMFALKTLRIPLHGRHPPSPSLSNGCGKLDKSLHDDTCREPFESFLSPKMKSSGQKLSPVTMKKSISVFEMTMYRKRASNSSENGSHSPTSARTLSHHQKCRSMASGIFKDILESSNDVEAREDESDKWNDTFDNNIKDAPEKLLALQENNTSGRFSSSRTRKSLALRQKSGSRTALSTDSESSSINPLLIRMGSAFEFDGQSGVRKSSSTSYLQGQHNNSNSSSICPAFSAKGIAKPRTAKRNKAALD</sequence>
<organism evidence="3 4">
    <name type="scientific">Lupinus albus</name>
    <name type="common">White lupine</name>
    <name type="synonym">Lupinus termis</name>
    <dbReference type="NCBI Taxonomy" id="3870"/>
    <lineage>
        <taxon>Eukaryota</taxon>
        <taxon>Viridiplantae</taxon>
        <taxon>Streptophyta</taxon>
        <taxon>Embryophyta</taxon>
        <taxon>Tracheophyta</taxon>
        <taxon>Spermatophyta</taxon>
        <taxon>Magnoliopsida</taxon>
        <taxon>eudicotyledons</taxon>
        <taxon>Gunneridae</taxon>
        <taxon>Pentapetalae</taxon>
        <taxon>rosids</taxon>
        <taxon>fabids</taxon>
        <taxon>Fabales</taxon>
        <taxon>Fabaceae</taxon>
        <taxon>Papilionoideae</taxon>
        <taxon>50 kb inversion clade</taxon>
        <taxon>genistoids sensu lato</taxon>
        <taxon>core genistoids</taxon>
        <taxon>Genisteae</taxon>
        <taxon>Lupinus</taxon>
    </lineage>
</organism>
<dbReference type="AlphaFoldDB" id="A0A6A4NRP2"/>
<keyword evidence="4" id="KW-1185">Reference proteome</keyword>
<accession>A0A6A4NRP2</accession>
<evidence type="ECO:0000259" key="2">
    <source>
        <dbReference type="PROSITE" id="PS51782"/>
    </source>
</evidence>
<dbReference type="PANTHER" id="PTHR20932:SF55">
    <property type="entry name" value="LYSM DOMAIN-CONTAINING PROTEIN"/>
    <property type="match status" value="1"/>
</dbReference>
<dbReference type="PROSITE" id="PS51782">
    <property type="entry name" value="LYSM"/>
    <property type="match status" value="1"/>
</dbReference>
<feature type="compositionally biased region" description="Polar residues" evidence="1">
    <location>
        <begin position="178"/>
        <end position="193"/>
    </location>
</feature>
<dbReference type="Proteomes" id="UP000447434">
    <property type="component" value="Chromosome 19"/>
</dbReference>
<dbReference type="SMART" id="SM00257">
    <property type="entry name" value="LysM"/>
    <property type="match status" value="1"/>
</dbReference>
<dbReference type="SUPFAM" id="SSF54106">
    <property type="entry name" value="LysM domain"/>
    <property type="match status" value="1"/>
</dbReference>
<evidence type="ECO:0000313" key="4">
    <source>
        <dbReference type="Proteomes" id="UP000447434"/>
    </source>
</evidence>
<dbReference type="InterPro" id="IPR045030">
    <property type="entry name" value="LYSM1-4"/>
</dbReference>
<evidence type="ECO:0000256" key="1">
    <source>
        <dbReference type="SAM" id="MobiDB-lite"/>
    </source>
</evidence>
<dbReference type="Pfam" id="PF01476">
    <property type="entry name" value="LysM"/>
    <property type="match status" value="1"/>
</dbReference>
<dbReference type="InterPro" id="IPR018392">
    <property type="entry name" value="LysM"/>
</dbReference>
<protein>
    <submittedName>
        <fullName evidence="3">Putative LysM domain-containing protein</fullName>
    </submittedName>
</protein>
<feature type="compositionally biased region" description="Basic residues" evidence="1">
    <location>
        <begin position="338"/>
        <end position="348"/>
    </location>
</feature>
<comment type="caution">
    <text evidence="3">The sequence shown here is derived from an EMBL/GenBank/DDBJ whole genome shotgun (WGS) entry which is preliminary data.</text>
</comment>
<feature type="region of interest" description="Disordered" evidence="1">
    <location>
        <begin position="247"/>
        <end position="283"/>
    </location>
</feature>
<feature type="compositionally biased region" description="Polar residues" evidence="1">
    <location>
        <begin position="247"/>
        <end position="258"/>
    </location>
</feature>
<dbReference type="OrthoDB" id="538216at2759"/>